<evidence type="ECO:0000313" key="1">
    <source>
        <dbReference type="EMBL" id="QSS57451.1"/>
    </source>
</evidence>
<dbReference type="AlphaFoldDB" id="A0A8A1LUI2"/>
<accession>A0A8A1LUI2</accession>
<gene>
    <name evidence="1" type="ORF">I7I53_11633</name>
</gene>
<organism evidence="1 2">
    <name type="scientific">Ajellomyces capsulatus (strain H88)</name>
    <name type="common">Darling's disease fungus</name>
    <name type="synonym">Histoplasma capsulatum</name>
    <dbReference type="NCBI Taxonomy" id="544711"/>
    <lineage>
        <taxon>Eukaryota</taxon>
        <taxon>Fungi</taxon>
        <taxon>Dikarya</taxon>
        <taxon>Ascomycota</taxon>
        <taxon>Pezizomycotina</taxon>
        <taxon>Eurotiomycetes</taxon>
        <taxon>Eurotiomycetidae</taxon>
        <taxon>Onygenales</taxon>
        <taxon>Ajellomycetaceae</taxon>
        <taxon>Histoplasma</taxon>
    </lineage>
</organism>
<evidence type="ECO:0000313" key="2">
    <source>
        <dbReference type="Proteomes" id="UP000663419"/>
    </source>
</evidence>
<dbReference type="EMBL" id="CP069107">
    <property type="protein sequence ID" value="QSS57451.1"/>
    <property type="molecule type" value="Genomic_DNA"/>
</dbReference>
<dbReference type="VEuPathDB" id="FungiDB:I7I53_11633"/>
<sequence>MGVGEWTTETFKVIREHSSRPCLMLPAESGAIERSKLWNCETDREYQTIEKQQQFNIRHICTSKKGKKKTNTAANKYTHS</sequence>
<proteinExistence type="predicted"/>
<protein>
    <submittedName>
        <fullName evidence="1">Uncharacterized protein</fullName>
    </submittedName>
</protein>
<reference evidence="1" key="1">
    <citation type="submission" date="2021-01" db="EMBL/GenBank/DDBJ databases">
        <title>Chromosome-level genome assembly of a human fungal pathogen reveals clustering of transcriptionally co-regulated genes.</title>
        <authorList>
            <person name="Voorhies M."/>
            <person name="Cohen S."/>
            <person name="Shea T.P."/>
            <person name="Petrus S."/>
            <person name="Munoz J.F."/>
            <person name="Poplawski S."/>
            <person name="Goldman W.E."/>
            <person name="Michael T."/>
            <person name="Cuomo C.A."/>
            <person name="Sil A."/>
            <person name="Beyhan S."/>
        </authorList>
    </citation>
    <scope>NUCLEOTIDE SEQUENCE</scope>
    <source>
        <strain evidence="1">H88</strain>
    </source>
</reference>
<dbReference type="Proteomes" id="UP000663419">
    <property type="component" value="Chromosome 6"/>
</dbReference>
<name>A0A8A1LUI2_AJEC8</name>